<sequence length="52" mass="6217">MSVRKEVQSSQADNAEIKELSQLERTVIQMFRRLDQQQQKDILRFINVLLNK</sequence>
<evidence type="ECO:0000313" key="1">
    <source>
        <dbReference type="EMBL" id="MBD8268387.1"/>
    </source>
</evidence>
<dbReference type="EMBL" id="JACYNJ010000001">
    <property type="protein sequence ID" value="MBD8268387.1"/>
    <property type="molecule type" value="Genomic_DNA"/>
</dbReference>
<dbReference type="AlphaFoldDB" id="A0AAE2U0N1"/>
<accession>A0AAE2U0N1</accession>
<protein>
    <submittedName>
        <fullName evidence="1">Uncharacterized protein</fullName>
    </submittedName>
</protein>
<organism evidence="1 2">
    <name type="scientific">Pseudomonas fluorescens</name>
    <dbReference type="NCBI Taxonomy" id="294"/>
    <lineage>
        <taxon>Bacteria</taxon>
        <taxon>Pseudomonadati</taxon>
        <taxon>Pseudomonadota</taxon>
        <taxon>Gammaproteobacteria</taxon>
        <taxon>Pseudomonadales</taxon>
        <taxon>Pseudomonadaceae</taxon>
        <taxon>Pseudomonas</taxon>
    </lineage>
</organism>
<proteinExistence type="predicted"/>
<comment type="caution">
    <text evidence="1">The sequence shown here is derived from an EMBL/GenBank/DDBJ whole genome shotgun (WGS) entry which is preliminary data.</text>
</comment>
<evidence type="ECO:0000313" key="2">
    <source>
        <dbReference type="Proteomes" id="UP000610293"/>
    </source>
</evidence>
<reference evidence="1" key="1">
    <citation type="journal article" date="2020" name="FEMS Microbiol. Ecol.">
        <title>Temporal dynamics of bacterial communities during seed development and maturation.</title>
        <authorList>
            <person name="Chesneau G."/>
            <person name="Torres-Cortes G."/>
            <person name="Briand M."/>
            <person name="Darrasse A."/>
            <person name="Preveaux A."/>
            <person name="Marais C."/>
            <person name="Jacques M.A."/>
            <person name="Shade A."/>
            <person name="Barret M."/>
        </authorList>
    </citation>
    <scope>NUCLEOTIDE SEQUENCE</scope>
    <source>
        <strain evidence="1">CFBP13533</strain>
    </source>
</reference>
<gene>
    <name evidence="1" type="ORF">IFU03_01325</name>
</gene>
<name>A0AAE2U0N1_PSEFL</name>
<dbReference type="Proteomes" id="UP000610293">
    <property type="component" value="Unassembled WGS sequence"/>
</dbReference>
<dbReference type="RefSeq" id="WP_191955226.1">
    <property type="nucleotide sequence ID" value="NZ_JACYNJ010000001.1"/>
</dbReference>